<protein>
    <submittedName>
        <fullName evidence="7">TerC family protein</fullName>
    </submittedName>
</protein>
<evidence type="ECO:0000256" key="5">
    <source>
        <dbReference type="ARBA" id="ARBA00023136"/>
    </source>
</evidence>
<dbReference type="AlphaFoldDB" id="A0A6N4R560"/>
<comment type="similarity">
    <text evidence="2">Belongs to the TerC family.</text>
</comment>
<dbReference type="GO" id="GO:0016020">
    <property type="term" value="C:membrane"/>
    <property type="evidence" value="ECO:0007669"/>
    <property type="project" value="UniProtKB-SubCell"/>
</dbReference>
<keyword evidence="5 6" id="KW-0472">Membrane</keyword>
<feature type="transmembrane region" description="Helical" evidence="6">
    <location>
        <begin position="302"/>
        <end position="321"/>
    </location>
</feature>
<evidence type="ECO:0000256" key="6">
    <source>
        <dbReference type="SAM" id="Phobius"/>
    </source>
</evidence>
<evidence type="ECO:0000256" key="2">
    <source>
        <dbReference type="ARBA" id="ARBA00007511"/>
    </source>
</evidence>
<evidence type="ECO:0000256" key="4">
    <source>
        <dbReference type="ARBA" id="ARBA00022989"/>
    </source>
</evidence>
<dbReference type="EMBL" id="VAFM01000001">
    <property type="protein sequence ID" value="TKW61640.1"/>
    <property type="molecule type" value="Genomic_DNA"/>
</dbReference>
<feature type="transmembrane region" description="Helical" evidence="6">
    <location>
        <begin position="272"/>
        <end position="290"/>
    </location>
</feature>
<evidence type="ECO:0000256" key="3">
    <source>
        <dbReference type="ARBA" id="ARBA00022692"/>
    </source>
</evidence>
<feature type="transmembrane region" description="Helical" evidence="6">
    <location>
        <begin position="144"/>
        <end position="161"/>
    </location>
</feature>
<feature type="transmembrane region" description="Helical" evidence="6">
    <location>
        <begin position="13"/>
        <end position="31"/>
    </location>
</feature>
<dbReference type="InterPro" id="IPR022369">
    <property type="entry name" value="Integral_membrane_TerC_rswitch"/>
</dbReference>
<comment type="caution">
    <text evidence="7">The sequence shown here is derived from an EMBL/GenBank/DDBJ whole genome shotgun (WGS) entry which is preliminary data.</text>
</comment>
<feature type="transmembrane region" description="Helical" evidence="6">
    <location>
        <begin position="207"/>
        <end position="229"/>
    </location>
</feature>
<dbReference type="Pfam" id="PF03741">
    <property type="entry name" value="TerC"/>
    <property type="match status" value="1"/>
</dbReference>
<gene>
    <name evidence="7" type="ORF">DI628_03160</name>
</gene>
<feature type="transmembrane region" description="Helical" evidence="6">
    <location>
        <begin position="51"/>
        <end position="70"/>
    </location>
</feature>
<comment type="subcellular location">
    <subcellularLocation>
        <location evidence="1">Membrane</location>
        <topology evidence="1">Multi-pass membrane protein</topology>
    </subcellularLocation>
</comment>
<keyword evidence="4 6" id="KW-1133">Transmembrane helix</keyword>
<sequence length="326" mass="36547">MDILSALWMGHPLWMWGSFLTLVLVLLFIDLKVLHREHGDSGHVVSAKESIYATCGYAFLATLFGGWVWYELGSARALEFYTGYVVELSLSMDNVFVIAMILGYFKIPRQYQHRVLFWGILGVLLLRGIMIGVGAAVVQNFHEILYLFAAFLIFTGVKMLLSKEEAEADLANNPILKFMKKYGRVSNKLHGNHFFVKLKDANTGRMAYYMTPLMVALILVELADVLFAVDSVPAIFAITTDPFIVFTSNIFAILGLRSLYFALSAMMERFAYLKYALSILLIFIGSKMFIADMLGLAKIPPAVSLTITLAILTTGVVYSLIKTRKE</sequence>
<evidence type="ECO:0000313" key="7">
    <source>
        <dbReference type="EMBL" id="TKW61640.1"/>
    </source>
</evidence>
<name>A0A6N4R560_BLAVI</name>
<dbReference type="Proteomes" id="UP000320948">
    <property type="component" value="Unassembled WGS sequence"/>
</dbReference>
<feature type="transmembrane region" description="Helical" evidence="6">
    <location>
        <begin position="235"/>
        <end position="260"/>
    </location>
</feature>
<dbReference type="PANTHER" id="PTHR30238:SF0">
    <property type="entry name" value="THYLAKOID MEMBRANE PROTEIN TERC, CHLOROPLASTIC"/>
    <property type="match status" value="1"/>
</dbReference>
<proteinExistence type="inferred from homology"/>
<dbReference type="NCBIfam" id="TIGR03718">
    <property type="entry name" value="R_switched_Alx"/>
    <property type="match status" value="1"/>
</dbReference>
<evidence type="ECO:0000313" key="8">
    <source>
        <dbReference type="Proteomes" id="UP000320948"/>
    </source>
</evidence>
<reference evidence="7 8" key="1">
    <citation type="journal article" date="2017" name="Nat. Commun.">
        <title>In situ click chemistry generation of cyclooxygenase-2 inhibitors.</title>
        <authorList>
            <person name="Bhardwaj A."/>
            <person name="Kaur J."/>
            <person name="Wuest M."/>
            <person name="Wuest F."/>
        </authorList>
    </citation>
    <scope>NUCLEOTIDE SEQUENCE [LARGE SCALE GENOMIC DNA]</scope>
    <source>
        <strain evidence="7">S2_018_000_R2_106</strain>
    </source>
</reference>
<evidence type="ECO:0000256" key="1">
    <source>
        <dbReference type="ARBA" id="ARBA00004141"/>
    </source>
</evidence>
<feature type="transmembrane region" description="Helical" evidence="6">
    <location>
        <begin position="82"/>
        <end position="103"/>
    </location>
</feature>
<accession>A0A6N4R560</accession>
<dbReference type="PANTHER" id="PTHR30238">
    <property type="entry name" value="MEMBRANE BOUND PREDICTED REDOX MODULATOR"/>
    <property type="match status" value="1"/>
</dbReference>
<keyword evidence="3 6" id="KW-0812">Transmembrane</keyword>
<feature type="transmembrane region" description="Helical" evidence="6">
    <location>
        <begin position="115"/>
        <end position="138"/>
    </location>
</feature>
<dbReference type="InterPro" id="IPR005496">
    <property type="entry name" value="Integral_membrane_TerC"/>
</dbReference>
<organism evidence="7 8">
    <name type="scientific">Blastochloris viridis</name>
    <name type="common">Rhodopseudomonas viridis</name>
    <dbReference type="NCBI Taxonomy" id="1079"/>
    <lineage>
        <taxon>Bacteria</taxon>
        <taxon>Pseudomonadati</taxon>
        <taxon>Pseudomonadota</taxon>
        <taxon>Alphaproteobacteria</taxon>
        <taxon>Hyphomicrobiales</taxon>
        <taxon>Blastochloridaceae</taxon>
        <taxon>Blastochloris</taxon>
    </lineage>
</organism>